<dbReference type="Proteomes" id="UP000050454">
    <property type="component" value="Unassembled WGS sequence"/>
</dbReference>
<protein>
    <recommendedName>
        <fullName evidence="3">SGNH hydrolase-type esterase domain-containing protein</fullName>
    </recommendedName>
</protein>
<dbReference type="STRING" id="1605367.AFM12_14625"/>
<dbReference type="AlphaFoldDB" id="A0A0P7C0C6"/>
<accession>A0A0P7C0C6</accession>
<sequence>MIRLLCFLVLISCSRLEQLLPPEAAGSDSTISVLLVGNSLTYTNNLPELIKKEALLFGVEIRTEMLALPNYAIPDHLSDGKLQRLIKKGDFDFVVAQQGPSSQADGRQMLLDTAPVLDELCKKHGARLAYFMVWPSRQYYQTFDGVITNYTAAAKSVNAILCPVGVQWKEVTDTGDFSYYGLDGFHPSQKGSELAAKIIWESIHPNN</sequence>
<dbReference type="OrthoDB" id="7443339at2"/>
<evidence type="ECO:0000313" key="1">
    <source>
        <dbReference type="EMBL" id="KPM47435.1"/>
    </source>
</evidence>
<dbReference type="EMBL" id="LGTQ01000011">
    <property type="protein sequence ID" value="KPM47435.1"/>
    <property type="molecule type" value="Genomic_DNA"/>
</dbReference>
<comment type="caution">
    <text evidence="1">The sequence shown here is derived from an EMBL/GenBank/DDBJ whole genome shotgun (WGS) entry which is preliminary data.</text>
</comment>
<dbReference type="InterPro" id="IPR036514">
    <property type="entry name" value="SGNH_hydro_sf"/>
</dbReference>
<proteinExistence type="predicted"/>
<evidence type="ECO:0000313" key="2">
    <source>
        <dbReference type="Proteomes" id="UP000050454"/>
    </source>
</evidence>
<dbReference type="Gene3D" id="3.40.50.1110">
    <property type="entry name" value="SGNH hydrolase"/>
    <property type="match status" value="1"/>
</dbReference>
<gene>
    <name evidence="1" type="ORF">AFM12_14625</name>
</gene>
<reference evidence="1 2" key="1">
    <citation type="submission" date="2015-07" db="EMBL/GenBank/DDBJ databases">
        <title>The draft genome sequence of Leadbetterella sp. JN14-9.</title>
        <authorList>
            <person name="Liu Y."/>
            <person name="Du J."/>
            <person name="Shao Z."/>
        </authorList>
    </citation>
    <scope>NUCLEOTIDE SEQUENCE [LARGE SCALE GENOMIC DNA]</scope>
    <source>
        <strain evidence="1 2">JN14-9</strain>
    </source>
</reference>
<dbReference type="GO" id="GO:0016788">
    <property type="term" value="F:hydrolase activity, acting on ester bonds"/>
    <property type="evidence" value="ECO:0007669"/>
    <property type="project" value="UniProtKB-ARBA"/>
</dbReference>
<evidence type="ECO:0008006" key="3">
    <source>
        <dbReference type="Google" id="ProtNLM"/>
    </source>
</evidence>
<organism evidence="1 2">
    <name type="scientific">Jiulongibacter sediminis</name>
    <dbReference type="NCBI Taxonomy" id="1605367"/>
    <lineage>
        <taxon>Bacteria</taxon>
        <taxon>Pseudomonadati</taxon>
        <taxon>Bacteroidota</taxon>
        <taxon>Cytophagia</taxon>
        <taxon>Cytophagales</taxon>
        <taxon>Leadbetterellaceae</taxon>
        <taxon>Jiulongibacter</taxon>
    </lineage>
</organism>
<dbReference type="SUPFAM" id="SSF52266">
    <property type="entry name" value="SGNH hydrolase"/>
    <property type="match status" value="1"/>
</dbReference>
<dbReference type="RefSeq" id="WP_055149646.1">
    <property type="nucleotide sequence ID" value="NZ_JXSZ01000011.1"/>
</dbReference>
<name>A0A0P7C0C6_9BACT</name>
<keyword evidence="2" id="KW-1185">Reference proteome</keyword>